<reference evidence="7 8" key="1">
    <citation type="submission" date="2024-01" db="EMBL/GenBank/DDBJ databases">
        <title>The genome of the rayed Mediterranean limpet Patella caerulea (Linnaeus, 1758).</title>
        <authorList>
            <person name="Anh-Thu Weber A."/>
            <person name="Halstead-Nussloch G."/>
        </authorList>
    </citation>
    <scope>NUCLEOTIDE SEQUENCE [LARGE SCALE GENOMIC DNA]</scope>
    <source>
        <strain evidence="7">AATW-2023a</strain>
        <tissue evidence="7">Whole specimen</tissue>
    </source>
</reference>
<protein>
    <recommendedName>
        <fullName evidence="4">Large ribosomal subunit protein eL28</fullName>
    </recommendedName>
    <alternativeName>
        <fullName evidence="5">60S ribosomal protein L28</fullName>
    </alternativeName>
</protein>
<comment type="caution">
    <text evidence="7">The sequence shown here is derived from an EMBL/GenBank/DDBJ whole genome shotgun (WGS) entry which is preliminary data.</text>
</comment>
<dbReference type="GO" id="GO:0005840">
    <property type="term" value="C:ribosome"/>
    <property type="evidence" value="ECO:0007669"/>
    <property type="project" value="UniProtKB-KW"/>
</dbReference>
<dbReference type="InterPro" id="IPR029004">
    <property type="entry name" value="Ribosomal_eL28/Mak16"/>
</dbReference>
<gene>
    <name evidence="7" type="ORF">SNE40_023131</name>
</gene>
<evidence type="ECO:0000256" key="5">
    <source>
        <dbReference type="ARBA" id="ARBA00035330"/>
    </source>
</evidence>
<dbReference type="Pfam" id="PF01778">
    <property type="entry name" value="Ribosomal_L28e"/>
    <property type="match status" value="1"/>
</dbReference>
<dbReference type="AlphaFoldDB" id="A0AAN8G263"/>
<dbReference type="PANTHER" id="PTHR10544">
    <property type="entry name" value="60S RIBOSOMAL PROTEIN L28"/>
    <property type="match status" value="1"/>
</dbReference>
<evidence type="ECO:0000259" key="6">
    <source>
        <dbReference type="Pfam" id="PF01778"/>
    </source>
</evidence>
<evidence type="ECO:0000256" key="4">
    <source>
        <dbReference type="ARBA" id="ARBA00035223"/>
    </source>
</evidence>
<dbReference type="GO" id="GO:1990904">
    <property type="term" value="C:ribonucleoprotein complex"/>
    <property type="evidence" value="ECO:0007669"/>
    <property type="project" value="UniProtKB-KW"/>
</dbReference>
<comment type="similarity">
    <text evidence="1">Belongs to the eukaryotic ribosomal protein eL28 family.</text>
</comment>
<evidence type="ECO:0000256" key="1">
    <source>
        <dbReference type="ARBA" id="ARBA00007926"/>
    </source>
</evidence>
<sequence>MSAAFNWMVVRNNSSFLMKRGAHQFSREATNLKGVNSFRFNGFIRDRSVAIQPAKTGKGVVVSTKHYKGQRRPNKRKFKTTINKDGRHTLKGVANILRSGRFEGNTHMAALRKTSAILRSQKPVVVRQRTRAKKN</sequence>
<dbReference type="FunFam" id="3.30.390.110:FF:000002">
    <property type="entry name" value="60S ribosomal protein L28"/>
    <property type="match status" value="1"/>
</dbReference>
<accession>A0AAN8G263</accession>
<evidence type="ECO:0000313" key="7">
    <source>
        <dbReference type="EMBL" id="KAK6166441.1"/>
    </source>
</evidence>
<evidence type="ECO:0000313" key="8">
    <source>
        <dbReference type="Proteomes" id="UP001347796"/>
    </source>
</evidence>
<organism evidence="7 8">
    <name type="scientific">Patella caerulea</name>
    <name type="common">Rayed Mediterranean limpet</name>
    <dbReference type="NCBI Taxonomy" id="87958"/>
    <lineage>
        <taxon>Eukaryota</taxon>
        <taxon>Metazoa</taxon>
        <taxon>Spiralia</taxon>
        <taxon>Lophotrochozoa</taxon>
        <taxon>Mollusca</taxon>
        <taxon>Gastropoda</taxon>
        <taxon>Patellogastropoda</taxon>
        <taxon>Patelloidea</taxon>
        <taxon>Patellidae</taxon>
        <taxon>Patella</taxon>
    </lineage>
</organism>
<dbReference type="GO" id="GO:0003735">
    <property type="term" value="F:structural constituent of ribosome"/>
    <property type="evidence" value="ECO:0007669"/>
    <property type="project" value="InterPro"/>
</dbReference>
<keyword evidence="2" id="KW-0689">Ribosomal protein</keyword>
<name>A0AAN8G263_PATCE</name>
<dbReference type="InterPro" id="IPR002672">
    <property type="entry name" value="Ribosomal_eL28"/>
</dbReference>
<evidence type="ECO:0000256" key="2">
    <source>
        <dbReference type="ARBA" id="ARBA00022980"/>
    </source>
</evidence>
<proteinExistence type="inferred from homology"/>
<dbReference type="GO" id="GO:0006412">
    <property type="term" value="P:translation"/>
    <property type="evidence" value="ECO:0007669"/>
    <property type="project" value="InterPro"/>
</dbReference>
<dbReference type="Proteomes" id="UP001347796">
    <property type="component" value="Unassembled WGS sequence"/>
</dbReference>
<evidence type="ECO:0000256" key="3">
    <source>
        <dbReference type="ARBA" id="ARBA00023274"/>
    </source>
</evidence>
<keyword evidence="3" id="KW-0687">Ribonucleoprotein</keyword>
<dbReference type="EMBL" id="JAZGQO010000021">
    <property type="protein sequence ID" value="KAK6166441.1"/>
    <property type="molecule type" value="Genomic_DNA"/>
</dbReference>
<keyword evidence="8" id="KW-1185">Reference proteome</keyword>
<feature type="domain" description="Ribosomal eL28/Mak16" evidence="6">
    <location>
        <begin position="6"/>
        <end position="120"/>
    </location>
</feature>
<dbReference type="Gene3D" id="3.30.390.110">
    <property type="match status" value="1"/>
</dbReference>